<accession>A0AAV2YLP0</accession>
<feature type="chain" id="PRO_5043662942" description="Amino acid permease/ SLC12A domain-containing protein" evidence="10">
    <location>
        <begin position="20"/>
        <end position="1257"/>
    </location>
</feature>
<feature type="domain" description="Amino acid permease/ SLC12A" evidence="11">
    <location>
        <begin position="4"/>
        <end position="372"/>
    </location>
</feature>
<feature type="transmembrane region" description="Helical" evidence="9">
    <location>
        <begin position="78"/>
        <end position="94"/>
    </location>
</feature>
<evidence type="ECO:0000256" key="6">
    <source>
        <dbReference type="ARBA" id="ARBA00023065"/>
    </source>
</evidence>
<evidence type="ECO:0000256" key="7">
    <source>
        <dbReference type="ARBA" id="ARBA00023136"/>
    </source>
</evidence>
<feature type="transmembrane region" description="Helical" evidence="9">
    <location>
        <begin position="714"/>
        <end position="733"/>
    </location>
</feature>
<feature type="transmembrane region" description="Helical" evidence="9">
    <location>
        <begin position="100"/>
        <end position="119"/>
    </location>
</feature>
<comment type="subcellular location">
    <subcellularLocation>
        <location evidence="1">Membrane</location>
        <topology evidence="1">Multi-pass membrane protein</topology>
    </subcellularLocation>
</comment>
<keyword evidence="7 9" id="KW-0472">Membrane</keyword>
<feature type="transmembrane region" description="Helical" evidence="9">
    <location>
        <begin position="745"/>
        <end position="773"/>
    </location>
</feature>
<reference evidence="12" key="1">
    <citation type="submission" date="2022-11" db="EMBL/GenBank/DDBJ databases">
        <authorList>
            <person name="Morgan W.R."/>
            <person name="Tartar A."/>
        </authorList>
    </citation>
    <scope>NUCLEOTIDE SEQUENCE</scope>
    <source>
        <strain evidence="12">ARSEF 373</strain>
    </source>
</reference>
<organism evidence="12 13">
    <name type="scientific">Lagenidium giganteum</name>
    <dbReference type="NCBI Taxonomy" id="4803"/>
    <lineage>
        <taxon>Eukaryota</taxon>
        <taxon>Sar</taxon>
        <taxon>Stramenopiles</taxon>
        <taxon>Oomycota</taxon>
        <taxon>Peronosporomycetes</taxon>
        <taxon>Pythiales</taxon>
        <taxon>Pythiaceae</taxon>
    </lineage>
</organism>
<keyword evidence="5 9" id="KW-1133">Transmembrane helix</keyword>
<feature type="transmembrane region" description="Helical" evidence="9">
    <location>
        <begin position="305"/>
        <end position="327"/>
    </location>
</feature>
<dbReference type="Pfam" id="PF01991">
    <property type="entry name" value="vATP-synt_E"/>
    <property type="match status" value="1"/>
</dbReference>
<dbReference type="Gene3D" id="1.20.1740.10">
    <property type="entry name" value="Amino acid/polyamine transporter I"/>
    <property type="match status" value="3"/>
</dbReference>
<dbReference type="GO" id="GO:0046961">
    <property type="term" value="F:proton-transporting ATPase activity, rotational mechanism"/>
    <property type="evidence" value="ECO:0007669"/>
    <property type="project" value="InterPro"/>
</dbReference>
<feature type="transmembrane region" description="Helical" evidence="9">
    <location>
        <begin position="181"/>
        <end position="201"/>
    </location>
</feature>
<keyword evidence="3" id="KW-0813">Transport</keyword>
<evidence type="ECO:0000313" key="13">
    <source>
        <dbReference type="Proteomes" id="UP001146120"/>
    </source>
</evidence>
<dbReference type="EMBL" id="DAKRPA010000275">
    <property type="protein sequence ID" value="DAZ94009.1"/>
    <property type="molecule type" value="Genomic_DNA"/>
</dbReference>
<dbReference type="InterPro" id="IPR002842">
    <property type="entry name" value="ATPase_V1_Esu"/>
</dbReference>
<evidence type="ECO:0000256" key="2">
    <source>
        <dbReference type="ARBA" id="ARBA00005901"/>
    </source>
</evidence>
<keyword evidence="6" id="KW-0406">Ion transport</keyword>
<feature type="transmembrane region" description="Helical" evidence="9">
    <location>
        <begin position="40"/>
        <end position="66"/>
    </location>
</feature>
<evidence type="ECO:0000256" key="8">
    <source>
        <dbReference type="SAM" id="MobiDB-lite"/>
    </source>
</evidence>
<dbReference type="SUPFAM" id="SSF160527">
    <property type="entry name" value="V-type ATPase subunit E-like"/>
    <property type="match status" value="1"/>
</dbReference>
<evidence type="ECO:0000256" key="5">
    <source>
        <dbReference type="ARBA" id="ARBA00022989"/>
    </source>
</evidence>
<sequence>MCFWAYVCFCCCMSEITGALPFAGGAYGLARCTLGFFPAFLIGCCEAIEYITTVASTMLALVNMVVQIKPKWAGSEHVIMLMLYGSILVLHGLGPRVFWIGNIALGVTSLVIWFIYFSASISHVDFHANAVKDGSELFMGGASEFFRVFPFSAWFCLGIEVLNLASDDVANPKSTIPRAQVSCVVTLFVLSIATFLVTVSLPYSGSFTVMAYDPAPLNTGFLLGLGMSVETATALCMPAIYAAAYGLVWSYTKLLHAMASSRLLPPLLAKSTQQGTPYIAMISGTVVSYAVCLVVFYNNSWTSNLLSVGLLFSFMSYTGQCIGYISLKRNYPSIQSSEFKNPFGIAGAVYAMTIWIIGIVCIVFCQGNGGKEIVVFSVIVTIVTAFYHLYSKKRQTFSEQENKVLLVAHVMKFNNKRHHQQATSRVRKLQALLRLKTIQHTQISGHHLAEGRLAEGHRLEAIDHQQFQKTLAIVCQNCILHVLEPTTHTIKWHGHLAPRNHQYFGWNVGHSTGTFGVLISTLAMGTVYMCFCCGVLEITGVLPVAGGLYGLARCTLGFFPAFLIGCCEAIGYIAPVASTMISLAAMVVQFEPSWAGYESVNVGPAEFRANAIGDGLEPLISEAGEFFCAIPFSAWLCLGLEVLNLASDALTHPKTTIPRAQSSSPHIKLLSVPKLASNLVALSIKMALSDNDTHQSTRCSSFIHQATRTSHARGAIDIWFLGITIVFSGQYFGKNVELTAGTYGVLISTVLMGAAYLCFCCCVSEITGVLPFAGGSYGLARCTLGFFPAFLIGCCEAIGYIAHDIITTAAMHHRSQVSSTWCGVCGDDHGHHRQLHRMRCGLKRWCLGIHLAVSWSAFRIHVVDRPISLKLNYPTFHTGEFKNPFGIVGALYAFSVWITGIICLVFCQGSDGKEIIVLSAIEAVVTVFYHRYSTKRQALSEHECKALLVAHVMKFNQKRSATSNRRTRRVPRANPVIIGSGSTDIVASDVSKRGNERQRRIEAIAERASVPSRTEQGARSCRPIRHPPRATMNASDADRQIKQMVNFILQEAHEKANEIRIKTEHDFNLEKQMLVHNAKIKIQEEFTRKEKEREINKRIARSAEIGASRRKKMIARDELLKTLIVDGQSQCRAFTSDENKYKALLRDLIVQGLVKLYESEVAIACRAKDVRLVESVLKEATDKYIAIMKREANQDVSRVKVTLNKQEEAMVPATNSGGVILYAKQGKIVCDNTLDTRLNQVYYDLKPTVRKNLFPSS</sequence>
<feature type="transmembrane region" description="Helical" evidence="9">
    <location>
        <begin position="348"/>
        <end position="367"/>
    </location>
</feature>
<evidence type="ECO:0000256" key="3">
    <source>
        <dbReference type="ARBA" id="ARBA00022448"/>
    </source>
</evidence>
<dbReference type="InterPro" id="IPR038495">
    <property type="entry name" value="ATPase_E_C"/>
</dbReference>
<keyword evidence="4 9" id="KW-0812">Transmembrane</keyword>
<evidence type="ECO:0000256" key="4">
    <source>
        <dbReference type="ARBA" id="ARBA00022692"/>
    </source>
</evidence>
<dbReference type="AlphaFoldDB" id="A0AAV2YLP0"/>
<dbReference type="Gene3D" id="6.10.250.1620">
    <property type="match status" value="1"/>
</dbReference>
<keyword evidence="13" id="KW-1185">Reference proteome</keyword>
<dbReference type="Proteomes" id="UP001146120">
    <property type="component" value="Unassembled WGS sequence"/>
</dbReference>
<evidence type="ECO:0000259" key="11">
    <source>
        <dbReference type="Pfam" id="PF00324"/>
    </source>
</evidence>
<feature type="transmembrane region" description="Helical" evidence="9">
    <location>
        <begin position="373"/>
        <end position="390"/>
    </location>
</feature>
<protein>
    <recommendedName>
        <fullName evidence="11">Amino acid permease/ SLC12A domain-containing protein</fullName>
    </recommendedName>
</protein>
<evidence type="ECO:0000256" key="1">
    <source>
        <dbReference type="ARBA" id="ARBA00004141"/>
    </source>
</evidence>
<dbReference type="Pfam" id="PF00324">
    <property type="entry name" value="AA_permease"/>
    <property type="match status" value="1"/>
</dbReference>
<evidence type="ECO:0000313" key="12">
    <source>
        <dbReference type="EMBL" id="DAZ94009.1"/>
    </source>
</evidence>
<feature type="transmembrane region" description="Helical" evidence="9">
    <location>
        <begin position="883"/>
        <end position="907"/>
    </location>
</feature>
<comment type="caution">
    <text evidence="12">The sequence shown here is derived from an EMBL/GenBank/DDBJ whole genome shotgun (WGS) entry which is preliminary data.</text>
</comment>
<comment type="similarity">
    <text evidence="2">Belongs to the V-ATPase E subunit family.</text>
</comment>
<gene>
    <name evidence="12" type="ORF">N0F65_001620</name>
</gene>
<dbReference type="GO" id="GO:0033178">
    <property type="term" value="C:proton-transporting two-sector ATPase complex, catalytic domain"/>
    <property type="evidence" value="ECO:0007669"/>
    <property type="project" value="InterPro"/>
</dbReference>
<dbReference type="InterPro" id="IPR004841">
    <property type="entry name" value="AA-permease/SLC12A_dom"/>
</dbReference>
<evidence type="ECO:0000256" key="10">
    <source>
        <dbReference type="SAM" id="SignalP"/>
    </source>
</evidence>
<feature type="signal peptide" evidence="10">
    <location>
        <begin position="1"/>
        <end position="19"/>
    </location>
</feature>
<feature type="transmembrane region" description="Helical" evidence="9">
    <location>
        <begin position="278"/>
        <end position="299"/>
    </location>
</feature>
<keyword evidence="10" id="KW-0732">Signal</keyword>
<feature type="region of interest" description="Disordered" evidence="8">
    <location>
        <begin position="1008"/>
        <end position="1035"/>
    </location>
</feature>
<dbReference type="Gene3D" id="3.30.2320.30">
    <property type="entry name" value="ATP synthase, E subunit, C-terminal"/>
    <property type="match status" value="1"/>
</dbReference>
<feature type="transmembrane region" description="Helical" evidence="9">
    <location>
        <begin position="558"/>
        <end position="588"/>
    </location>
</feature>
<proteinExistence type="inferred from homology"/>
<reference evidence="12" key="2">
    <citation type="journal article" date="2023" name="Microbiol Resour">
        <title>Decontamination and Annotation of the Draft Genome Sequence of the Oomycete Lagenidium giganteum ARSEF 373.</title>
        <authorList>
            <person name="Morgan W.R."/>
            <person name="Tartar A."/>
        </authorList>
    </citation>
    <scope>NUCLEOTIDE SEQUENCE</scope>
    <source>
        <strain evidence="12">ARSEF 373</strain>
    </source>
</reference>
<evidence type="ECO:0000256" key="9">
    <source>
        <dbReference type="SAM" id="Phobius"/>
    </source>
</evidence>
<name>A0AAV2YLP0_9STRA</name>
<dbReference type="PANTHER" id="PTHR45715">
    <property type="entry name" value="ATPASE H+-TRANSPORTING V1 SUBUNIT E1A-RELATED"/>
    <property type="match status" value="1"/>
</dbReference>